<keyword evidence="1" id="KW-0805">Transcription regulation</keyword>
<gene>
    <name evidence="6" type="ORF">KC01_LOCUS9247</name>
</gene>
<evidence type="ECO:0000313" key="7">
    <source>
        <dbReference type="Proteomes" id="UP001497482"/>
    </source>
</evidence>
<dbReference type="PANTHER" id="PTHR21545:SF14">
    <property type="entry name" value="LIGAND-DEPENDENT COREPRESSOR"/>
    <property type="match status" value="1"/>
</dbReference>
<feature type="compositionally biased region" description="Polar residues" evidence="5">
    <location>
        <begin position="170"/>
        <end position="197"/>
    </location>
</feature>
<proteinExistence type="predicted"/>
<evidence type="ECO:0000256" key="2">
    <source>
        <dbReference type="ARBA" id="ARBA00023125"/>
    </source>
</evidence>
<feature type="region of interest" description="Disordered" evidence="5">
    <location>
        <begin position="169"/>
        <end position="197"/>
    </location>
</feature>
<dbReference type="GO" id="GO:0005634">
    <property type="term" value="C:nucleus"/>
    <property type="evidence" value="ECO:0007669"/>
    <property type="project" value="TreeGrafter"/>
</dbReference>
<keyword evidence="3" id="KW-0804">Transcription</keyword>
<dbReference type="GO" id="GO:0006357">
    <property type="term" value="P:regulation of transcription by RNA polymerase II"/>
    <property type="evidence" value="ECO:0007669"/>
    <property type="project" value="TreeGrafter"/>
</dbReference>
<evidence type="ECO:0000313" key="6">
    <source>
        <dbReference type="EMBL" id="CAL1578009.1"/>
    </source>
</evidence>
<feature type="region of interest" description="Disordered" evidence="5">
    <location>
        <begin position="457"/>
        <end position="476"/>
    </location>
</feature>
<keyword evidence="4" id="KW-0539">Nucleus</keyword>
<dbReference type="Proteomes" id="UP001497482">
    <property type="component" value="Chromosome 13"/>
</dbReference>
<dbReference type="PANTHER" id="PTHR21545">
    <property type="entry name" value="TRANSCRIPTION FACTOR MLR1/2"/>
    <property type="match status" value="1"/>
</dbReference>
<dbReference type="GO" id="GO:0003677">
    <property type="term" value="F:DNA binding"/>
    <property type="evidence" value="ECO:0007669"/>
    <property type="project" value="UniProtKB-KW"/>
</dbReference>
<organism evidence="6 7">
    <name type="scientific">Knipowitschia caucasica</name>
    <name type="common">Caucasian dwarf goby</name>
    <name type="synonym">Pomatoschistus caucasicus</name>
    <dbReference type="NCBI Taxonomy" id="637954"/>
    <lineage>
        <taxon>Eukaryota</taxon>
        <taxon>Metazoa</taxon>
        <taxon>Chordata</taxon>
        <taxon>Craniata</taxon>
        <taxon>Vertebrata</taxon>
        <taxon>Euteleostomi</taxon>
        <taxon>Actinopterygii</taxon>
        <taxon>Neopterygii</taxon>
        <taxon>Teleostei</taxon>
        <taxon>Neoteleostei</taxon>
        <taxon>Acanthomorphata</taxon>
        <taxon>Gobiaria</taxon>
        <taxon>Gobiiformes</taxon>
        <taxon>Gobioidei</taxon>
        <taxon>Gobiidae</taxon>
        <taxon>Gobiinae</taxon>
        <taxon>Knipowitschia</taxon>
    </lineage>
</organism>
<dbReference type="EMBL" id="OZ035835">
    <property type="protein sequence ID" value="CAL1578009.1"/>
    <property type="molecule type" value="Genomic_DNA"/>
</dbReference>
<evidence type="ECO:0008006" key="8">
    <source>
        <dbReference type="Google" id="ProtNLM"/>
    </source>
</evidence>
<keyword evidence="2" id="KW-0238">DNA-binding</keyword>
<protein>
    <recommendedName>
        <fullName evidence="8">Ligand-dependent nuclear receptor corepressor-like protein</fullName>
    </recommendedName>
</protein>
<feature type="compositionally biased region" description="Basic and acidic residues" evidence="5">
    <location>
        <begin position="460"/>
        <end position="474"/>
    </location>
</feature>
<evidence type="ECO:0000256" key="1">
    <source>
        <dbReference type="ARBA" id="ARBA00023015"/>
    </source>
</evidence>
<reference evidence="6 7" key="1">
    <citation type="submission" date="2024-04" db="EMBL/GenBank/DDBJ databases">
        <authorList>
            <person name="Waldvogel A.-M."/>
            <person name="Schoenle A."/>
        </authorList>
    </citation>
    <scope>NUCLEOTIDE SEQUENCE [LARGE SCALE GENOMIC DNA]</scope>
</reference>
<evidence type="ECO:0000256" key="4">
    <source>
        <dbReference type="ARBA" id="ARBA00023242"/>
    </source>
</evidence>
<sequence length="546" mass="61184">MSFRSGARLASFPLPSVHAPTEDREKMASLCKRPQCTIDRRGFRQELDSWRHKLIHCVGFESILDGLFGPELIQDLHLYKDREPHAVSDWSFDENCVFCCLRRNKVKEHLSSLNSEGLEDPLKPLLVKDQTLMIKLERQAEEFLSAVLRKKVVAREILQGMIRQFAAEYTSKSSPQPQETHSDQSLPCAQPASPLSSTHSLNPVLSKLLMIDQDAPLDLTIKKPPAEPTVQDGVLDLSIKKNRPSSCLSPFTPTPKGEPREVQISKFKGLQAVSTLEQFITKLCLHHQRQIINTLSFLQAEPITECFKKRHRGLTPRRNARKSTRGLMYADEIWELKTVRTLAGRGNCPNPLLEFNTSVTPKQNLSRPEGVPPLDMPCAGECREAMDQQIVIQEPTDSELSEMGHAKDTAMGDVDVVVETSQTDQSQVVEETICPSPSEQVDTIDNSIEQASSAGLEQLSENKDVSPQITKEDDLVQPALPETVLDSVESSVVEQSKEHNSSDTIENPLPEKGWRRIHCVLKNFGGTFKRIAALEEEQCPFCTKSH</sequence>
<dbReference type="AlphaFoldDB" id="A0AAV2JK48"/>
<evidence type="ECO:0000256" key="5">
    <source>
        <dbReference type="SAM" id="MobiDB-lite"/>
    </source>
</evidence>
<name>A0AAV2JK48_KNICA</name>
<evidence type="ECO:0000256" key="3">
    <source>
        <dbReference type="ARBA" id="ARBA00023163"/>
    </source>
</evidence>
<keyword evidence="7" id="KW-1185">Reference proteome</keyword>
<feature type="region of interest" description="Disordered" evidence="5">
    <location>
        <begin position="487"/>
        <end position="509"/>
    </location>
</feature>
<accession>A0AAV2JK48</accession>